<dbReference type="SUPFAM" id="SSF57716">
    <property type="entry name" value="Glucocorticoid receptor-like (DNA-binding domain)"/>
    <property type="match status" value="1"/>
</dbReference>
<keyword evidence="1" id="KW-0479">Metal-binding</keyword>
<keyword evidence="4" id="KW-0805">Transcription regulation</keyword>
<dbReference type="InterPro" id="IPR001723">
    <property type="entry name" value="Nuclear_hrmn_rcpt"/>
</dbReference>
<dbReference type="EMBL" id="OC924619">
    <property type="protein sequence ID" value="CAD7655636.1"/>
    <property type="molecule type" value="Genomic_DNA"/>
</dbReference>
<feature type="domain" description="Nuclear receptor" evidence="10">
    <location>
        <begin position="7"/>
        <end position="73"/>
    </location>
</feature>
<reference evidence="12" key="1">
    <citation type="submission" date="2020-11" db="EMBL/GenBank/DDBJ databases">
        <authorList>
            <person name="Tran Van P."/>
        </authorList>
    </citation>
    <scope>NUCLEOTIDE SEQUENCE</scope>
</reference>
<dbReference type="Proteomes" id="UP000728032">
    <property type="component" value="Unassembled WGS sequence"/>
</dbReference>
<dbReference type="GO" id="GO:0004879">
    <property type="term" value="F:nuclear receptor activity"/>
    <property type="evidence" value="ECO:0007669"/>
    <property type="project" value="TreeGrafter"/>
</dbReference>
<proteinExistence type="predicted"/>
<evidence type="ECO:0000256" key="7">
    <source>
        <dbReference type="ARBA" id="ARBA00023170"/>
    </source>
</evidence>
<feature type="region of interest" description="Disordered" evidence="9">
    <location>
        <begin position="97"/>
        <end position="117"/>
    </location>
</feature>
<evidence type="ECO:0000256" key="9">
    <source>
        <dbReference type="SAM" id="MobiDB-lite"/>
    </source>
</evidence>
<dbReference type="SUPFAM" id="SSF48508">
    <property type="entry name" value="Nuclear receptor ligand-binding domain"/>
    <property type="match status" value="1"/>
</dbReference>
<evidence type="ECO:0000259" key="10">
    <source>
        <dbReference type="PROSITE" id="PS51030"/>
    </source>
</evidence>
<protein>
    <recommendedName>
        <fullName evidence="14">Nuclear receptor domain-containing protein</fullName>
    </recommendedName>
</protein>
<dbReference type="PANTHER" id="PTHR24082">
    <property type="entry name" value="NUCLEAR HORMONE RECEPTOR"/>
    <property type="match status" value="1"/>
</dbReference>
<organism evidence="12">
    <name type="scientific">Oppiella nova</name>
    <dbReference type="NCBI Taxonomy" id="334625"/>
    <lineage>
        <taxon>Eukaryota</taxon>
        <taxon>Metazoa</taxon>
        <taxon>Ecdysozoa</taxon>
        <taxon>Arthropoda</taxon>
        <taxon>Chelicerata</taxon>
        <taxon>Arachnida</taxon>
        <taxon>Acari</taxon>
        <taxon>Acariformes</taxon>
        <taxon>Sarcoptiformes</taxon>
        <taxon>Oribatida</taxon>
        <taxon>Brachypylina</taxon>
        <taxon>Oppioidea</taxon>
        <taxon>Oppiidae</taxon>
        <taxon>Oppiella</taxon>
    </lineage>
</organism>
<dbReference type="GO" id="GO:0000122">
    <property type="term" value="P:negative regulation of transcription by RNA polymerase II"/>
    <property type="evidence" value="ECO:0007669"/>
    <property type="project" value="TreeGrafter"/>
</dbReference>
<dbReference type="InterPro" id="IPR013088">
    <property type="entry name" value="Znf_NHR/GATA"/>
</dbReference>
<dbReference type="InterPro" id="IPR001628">
    <property type="entry name" value="Znf_hrmn_rcpt"/>
</dbReference>
<evidence type="ECO:0000313" key="12">
    <source>
        <dbReference type="EMBL" id="CAD7655636.1"/>
    </source>
</evidence>
<evidence type="ECO:0000256" key="6">
    <source>
        <dbReference type="ARBA" id="ARBA00023163"/>
    </source>
</evidence>
<accession>A0A7R9M8Y4</accession>
<keyword evidence="5" id="KW-0238">DNA-binding</keyword>
<keyword evidence="13" id="KW-1185">Reference proteome</keyword>
<dbReference type="InterPro" id="IPR050234">
    <property type="entry name" value="Nuclear_hormone_rcpt_NR1"/>
</dbReference>
<keyword evidence="3" id="KW-0862">Zinc</keyword>
<dbReference type="Gene3D" id="1.10.565.10">
    <property type="entry name" value="Retinoid X Receptor"/>
    <property type="match status" value="1"/>
</dbReference>
<dbReference type="GO" id="GO:0000978">
    <property type="term" value="F:RNA polymerase II cis-regulatory region sequence-specific DNA binding"/>
    <property type="evidence" value="ECO:0007669"/>
    <property type="project" value="TreeGrafter"/>
</dbReference>
<dbReference type="PROSITE" id="PS51843">
    <property type="entry name" value="NR_LBD"/>
    <property type="match status" value="1"/>
</dbReference>
<evidence type="ECO:0000259" key="11">
    <source>
        <dbReference type="PROSITE" id="PS51843"/>
    </source>
</evidence>
<dbReference type="EMBL" id="CAJPVJ010009794">
    <property type="protein sequence ID" value="CAG2172823.1"/>
    <property type="molecule type" value="Genomic_DNA"/>
</dbReference>
<dbReference type="GO" id="GO:0030154">
    <property type="term" value="P:cell differentiation"/>
    <property type="evidence" value="ECO:0007669"/>
    <property type="project" value="TreeGrafter"/>
</dbReference>
<evidence type="ECO:0000256" key="2">
    <source>
        <dbReference type="ARBA" id="ARBA00022771"/>
    </source>
</evidence>
<feature type="compositionally biased region" description="Polar residues" evidence="9">
    <location>
        <begin position="104"/>
        <end position="117"/>
    </location>
</feature>
<dbReference type="SMART" id="SM00399">
    <property type="entry name" value="ZnF_C4"/>
    <property type="match status" value="1"/>
</dbReference>
<dbReference type="AlphaFoldDB" id="A0A7R9M8Y4"/>
<evidence type="ECO:0000256" key="8">
    <source>
        <dbReference type="ARBA" id="ARBA00023242"/>
    </source>
</evidence>
<feature type="domain" description="NR LBD" evidence="11">
    <location>
        <begin position="186"/>
        <end position="430"/>
    </location>
</feature>
<keyword evidence="6" id="KW-0804">Transcription</keyword>
<evidence type="ECO:0000256" key="1">
    <source>
        <dbReference type="ARBA" id="ARBA00022723"/>
    </source>
</evidence>
<dbReference type="PROSITE" id="PS00031">
    <property type="entry name" value="NUCLEAR_REC_DBD_1"/>
    <property type="match status" value="1"/>
</dbReference>
<gene>
    <name evidence="12" type="ORF">ONB1V03_LOCUS12279</name>
</gene>
<dbReference type="PANTHER" id="PTHR24082:SF283">
    <property type="entry name" value="NUCLEAR HORMONE RECEPTOR HR96"/>
    <property type="match status" value="1"/>
</dbReference>
<evidence type="ECO:0000256" key="4">
    <source>
        <dbReference type="ARBA" id="ARBA00023015"/>
    </source>
</evidence>
<dbReference type="PROSITE" id="PS51030">
    <property type="entry name" value="NUCLEAR_REC_DBD_2"/>
    <property type="match status" value="1"/>
</dbReference>
<dbReference type="Gene3D" id="3.30.50.10">
    <property type="entry name" value="Erythroid Transcription Factor GATA-1, subunit A"/>
    <property type="match status" value="1"/>
</dbReference>
<keyword evidence="7" id="KW-0675">Receptor</keyword>
<dbReference type="Pfam" id="PF00105">
    <property type="entry name" value="zf-C4"/>
    <property type="match status" value="1"/>
</dbReference>
<dbReference type="InterPro" id="IPR035500">
    <property type="entry name" value="NHR-like_dom_sf"/>
</dbReference>
<name>A0A7R9M8Y4_9ACAR</name>
<evidence type="ECO:0000256" key="3">
    <source>
        <dbReference type="ARBA" id="ARBA00022833"/>
    </source>
</evidence>
<evidence type="ECO:0000256" key="5">
    <source>
        <dbReference type="ARBA" id="ARBA00023125"/>
    </source>
</evidence>
<dbReference type="GO" id="GO:0045944">
    <property type="term" value="P:positive regulation of transcription by RNA polymerase II"/>
    <property type="evidence" value="ECO:0007669"/>
    <property type="project" value="TreeGrafter"/>
</dbReference>
<keyword evidence="2" id="KW-0863">Zinc-finger</keyword>
<evidence type="ECO:0008006" key="14">
    <source>
        <dbReference type="Google" id="ProtNLM"/>
    </source>
</evidence>
<dbReference type="PRINTS" id="PR00398">
    <property type="entry name" value="STRDHORMONER"/>
</dbReference>
<dbReference type="PRINTS" id="PR00047">
    <property type="entry name" value="STROIDFINGER"/>
</dbReference>
<dbReference type="InterPro" id="IPR000536">
    <property type="entry name" value="Nucl_hrmn_rcpt_lig-bd"/>
</dbReference>
<keyword evidence="8" id="KW-0539">Nucleus</keyword>
<dbReference type="GO" id="GO:0008270">
    <property type="term" value="F:zinc ion binding"/>
    <property type="evidence" value="ECO:0007669"/>
    <property type="project" value="UniProtKB-KW"/>
</dbReference>
<sequence length="430" mass="49969">MSDQLKQRLCLVCGDVSCGYHFEVLTCESCKSFFRRNALKNACTITVKNRKKCKKCRLDKCLAVGMKSSLIYNEKRKEIRRHIVEENRQKRQMIAEKTREVAVDSNTSSPSDPRNNETIISFDSLDVNSFAEELVANEYTKSDDLCVCHKSKTITNREDEWQQTTGALVKPITDTSNQFNELESNRLIELLNALQKMQIYSFNMIKTKDPTHLRDSHEAWVIIMSQNERAIQEVVNMSKCLQGFNNLCENDRIILLKYSSIEIDILRMIMCFDFEQQAFSIFIVSIDDKSYVCPLDLFKQMPKLPEEIYEHNKSFLQNMGLDWDSDKLIIDLLSAIILFNPNRPKLINANMIKYQQNIYIYLLQRCGRFGLKRTKSHGSNWCCLKYIQFQMMGLVIGMTDRSKSYAFVVIEQTLRLLSVDTSEEGIPTEE</sequence>
<evidence type="ECO:0000313" key="13">
    <source>
        <dbReference type="Proteomes" id="UP000728032"/>
    </source>
</evidence>
<dbReference type="OrthoDB" id="10036425at2759"/>